<dbReference type="GO" id="GO:0043190">
    <property type="term" value="C:ATP-binding cassette (ABC) transporter complex"/>
    <property type="evidence" value="ECO:0007669"/>
    <property type="project" value="InterPro"/>
</dbReference>
<gene>
    <name evidence="7" type="primary">lptF</name>
    <name evidence="7" type="ORF">LMG32879_002218</name>
</gene>
<dbReference type="NCBIfam" id="TIGR04407">
    <property type="entry name" value="LptF_YjgP"/>
    <property type="match status" value="1"/>
</dbReference>
<evidence type="ECO:0000256" key="5">
    <source>
        <dbReference type="ARBA" id="ARBA00023136"/>
    </source>
</evidence>
<dbReference type="PANTHER" id="PTHR33529:SF6">
    <property type="entry name" value="YJGP_YJGQ FAMILY PERMEASE"/>
    <property type="match status" value="1"/>
</dbReference>
<feature type="transmembrane region" description="Helical" evidence="6">
    <location>
        <begin position="119"/>
        <end position="139"/>
    </location>
</feature>
<evidence type="ECO:0000313" key="7">
    <source>
        <dbReference type="EMBL" id="CAI9121371.1"/>
    </source>
</evidence>
<evidence type="ECO:0000256" key="1">
    <source>
        <dbReference type="ARBA" id="ARBA00004651"/>
    </source>
</evidence>
<protein>
    <submittedName>
        <fullName evidence="7">LPS export ABC transporter permease LptF</fullName>
    </submittedName>
</protein>
<dbReference type="PANTHER" id="PTHR33529">
    <property type="entry name" value="SLR0882 PROTEIN-RELATED"/>
    <property type="match status" value="1"/>
</dbReference>
<evidence type="ECO:0000256" key="6">
    <source>
        <dbReference type="SAM" id="Phobius"/>
    </source>
</evidence>
<organism evidence="7 8">
    <name type="scientific">Brytella acorum</name>
    <dbReference type="NCBI Taxonomy" id="2959299"/>
    <lineage>
        <taxon>Bacteria</taxon>
        <taxon>Pseudomonadati</taxon>
        <taxon>Pseudomonadota</taxon>
        <taxon>Alphaproteobacteria</taxon>
        <taxon>Acetobacterales</taxon>
        <taxon>Acetobacteraceae</taxon>
        <taxon>Brytella</taxon>
    </lineage>
</organism>
<dbReference type="EMBL" id="CATKSH010000014">
    <property type="protein sequence ID" value="CAI9121371.1"/>
    <property type="molecule type" value="Genomic_DNA"/>
</dbReference>
<sequence>MPSSAPSVSRSLTGLLRRPLLDHYVIRQMLIALAAMTGGAVALIWLMQSLKFVSLVVQRGLSLRTFLGLTSLLAPGFVAIILPITTFLVILFTCQRLVTDREMTVMRAAGLSPLQISRPALIVALFSTLLCYILNIWIVPTTYHAFHRYEFQIRNRMAAFMLQDGVFTTIPPNMTVYIRKRDSDGELHGVLVEDDRDPDAHTTILAEHGSIVVVNGQPRVVLNNGSRQVIDHKTGRLNVLSFKRNTVDLVSGKNGDRQERDPAEMSIRELLHPDLDEVPVRDRGKFAVEAWRRLTSPLTAFSFSMIGLFAAVGGVFSRHGNFTRPFGAVMSVVGLLAFSLMLQNLAGRNLRLVPLMWLISIVPALICAFLLFRDEIRERWSDRGRSMERS</sequence>
<keyword evidence="8" id="KW-1185">Reference proteome</keyword>
<dbReference type="GO" id="GO:0015920">
    <property type="term" value="P:lipopolysaccharide transport"/>
    <property type="evidence" value="ECO:0007669"/>
    <property type="project" value="TreeGrafter"/>
</dbReference>
<dbReference type="RefSeq" id="WP_289840690.1">
    <property type="nucleotide sequence ID" value="NZ_CATKSH010000014.1"/>
</dbReference>
<dbReference type="Proteomes" id="UP001176960">
    <property type="component" value="Unassembled WGS sequence"/>
</dbReference>
<feature type="transmembrane region" description="Helical" evidence="6">
    <location>
        <begin position="352"/>
        <end position="372"/>
    </location>
</feature>
<evidence type="ECO:0000313" key="8">
    <source>
        <dbReference type="Proteomes" id="UP001176960"/>
    </source>
</evidence>
<dbReference type="AlphaFoldDB" id="A0AA35UHD4"/>
<reference evidence="7" key="1">
    <citation type="submission" date="2023-03" db="EMBL/GenBank/DDBJ databases">
        <authorList>
            <person name="Cleenwerck I."/>
        </authorList>
    </citation>
    <scope>NUCLEOTIDE SEQUENCE</scope>
    <source>
        <strain evidence="7">LMG 32879</strain>
    </source>
</reference>
<evidence type="ECO:0000256" key="3">
    <source>
        <dbReference type="ARBA" id="ARBA00022692"/>
    </source>
</evidence>
<feature type="transmembrane region" description="Helical" evidence="6">
    <location>
        <begin position="328"/>
        <end position="346"/>
    </location>
</feature>
<feature type="transmembrane region" description="Helical" evidence="6">
    <location>
        <begin position="24"/>
        <end position="46"/>
    </location>
</feature>
<dbReference type="GO" id="GO:0055085">
    <property type="term" value="P:transmembrane transport"/>
    <property type="evidence" value="ECO:0007669"/>
    <property type="project" value="InterPro"/>
</dbReference>
<keyword evidence="3 6" id="KW-0812">Transmembrane</keyword>
<name>A0AA35UHD4_9PROT</name>
<dbReference type="InterPro" id="IPR030922">
    <property type="entry name" value="LptF"/>
</dbReference>
<dbReference type="Pfam" id="PF03739">
    <property type="entry name" value="LptF_LptG"/>
    <property type="match status" value="1"/>
</dbReference>
<feature type="transmembrane region" description="Helical" evidence="6">
    <location>
        <begin position="298"/>
        <end position="316"/>
    </location>
</feature>
<comment type="subcellular location">
    <subcellularLocation>
        <location evidence="1">Cell membrane</location>
        <topology evidence="1">Multi-pass membrane protein</topology>
    </subcellularLocation>
</comment>
<comment type="caution">
    <text evidence="7">The sequence shown here is derived from an EMBL/GenBank/DDBJ whole genome shotgun (WGS) entry which is preliminary data.</text>
</comment>
<evidence type="ECO:0000256" key="2">
    <source>
        <dbReference type="ARBA" id="ARBA00022475"/>
    </source>
</evidence>
<accession>A0AA35UHD4</accession>
<keyword evidence="2" id="KW-1003">Cell membrane</keyword>
<keyword evidence="4 6" id="KW-1133">Transmembrane helix</keyword>
<keyword evidence="5 6" id="KW-0472">Membrane</keyword>
<feature type="transmembrane region" description="Helical" evidence="6">
    <location>
        <begin position="66"/>
        <end position="98"/>
    </location>
</feature>
<evidence type="ECO:0000256" key="4">
    <source>
        <dbReference type="ARBA" id="ARBA00022989"/>
    </source>
</evidence>
<proteinExistence type="predicted"/>
<dbReference type="InterPro" id="IPR005495">
    <property type="entry name" value="LptG/LptF_permease"/>
</dbReference>